<dbReference type="GO" id="GO:0045892">
    <property type="term" value="P:negative regulation of DNA-templated transcription"/>
    <property type="evidence" value="ECO:0007669"/>
    <property type="project" value="TreeGrafter"/>
</dbReference>
<dbReference type="FunFam" id="1.10.10.10:FF:000056">
    <property type="entry name" value="IclR family transcriptional regulator"/>
    <property type="match status" value="1"/>
</dbReference>
<dbReference type="RefSeq" id="WP_073458507.1">
    <property type="nucleotide sequence ID" value="NZ_CALGVN010000033.1"/>
</dbReference>
<name>A0A1M6WP99_PSETH</name>
<dbReference type="PANTHER" id="PTHR30136">
    <property type="entry name" value="HELIX-TURN-HELIX TRANSCRIPTIONAL REGULATOR, ICLR FAMILY"/>
    <property type="match status" value="1"/>
</dbReference>
<proteinExistence type="predicted"/>
<dbReference type="Gene3D" id="3.30.450.40">
    <property type="match status" value="1"/>
</dbReference>
<reference evidence="9 10" key="1">
    <citation type="submission" date="2016-11" db="EMBL/GenBank/DDBJ databases">
        <authorList>
            <person name="Jaros S."/>
            <person name="Januszkiewicz K."/>
            <person name="Wedrychowicz H."/>
        </authorList>
    </citation>
    <scope>NUCLEOTIDE SEQUENCE [LARGE SCALE GENOMIC DNA]</scope>
    <source>
        <strain evidence="9 10">DSM 43832</strain>
    </source>
</reference>
<dbReference type="GO" id="GO:0003677">
    <property type="term" value="F:DNA binding"/>
    <property type="evidence" value="ECO:0007669"/>
    <property type="project" value="UniProtKB-KW"/>
</dbReference>
<evidence type="ECO:0000256" key="6">
    <source>
        <dbReference type="ARBA" id="ARBA00070406"/>
    </source>
</evidence>
<dbReference type="InterPro" id="IPR036390">
    <property type="entry name" value="WH_DNA-bd_sf"/>
</dbReference>
<evidence type="ECO:0000256" key="2">
    <source>
        <dbReference type="ARBA" id="ARBA00023015"/>
    </source>
</evidence>
<protein>
    <recommendedName>
        <fullName evidence="6">Glycerol operon regulatory protein</fullName>
    </recommendedName>
</protein>
<dbReference type="AlphaFoldDB" id="A0A1M6WP99"/>
<dbReference type="InterPro" id="IPR050707">
    <property type="entry name" value="HTH_MetabolicPath_Reg"/>
</dbReference>
<dbReference type="STRING" id="1848.SAMN05443637_11532"/>
<keyword evidence="1" id="KW-0319">Glycerol metabolism</keyword>
<dbReference type="InterPro" id="IPR014757">
    <property type="entry name" value="Tscrpt_reg_IclR_C"/>
</dbReference>
<dbReference type="Proteomes" id="UP000184363">
    <property type="component" value="Unassembled WGS sequence"/>
</dbReference>
<dbReference type="SUPFAM" id="SSF55781">
    <property type="entry name" value="GAF domain-like"/>
    <property type="match status" value="1"/>
</dbReference>
<dbReference type="InterPro" id="IPR029016">
    <property type="entry name" value="GAF-like_dom_sf"/>
</dbReference>
<accession>A0A1M6WP99</accession>
<comment type="function">
    <text evidence="5">May be an activator protein for the gylABX operon.</text>
</comment>
<keyword evidence="3" id="KW-0238">DNA-binding</keyword>
<dbReference type="Gene3D" id="1.10.10.10">
    <property type="entry name" value="Winged helix-like DNA-binding domain superfamily/Winged helix DNA-binding domain"/>
    <property type="match status" value="1"/>
</dbReference>
<dbReference type="GO" id="GO:0003700">
    <property type="term" value="F:DNA-binding transcription factor activity"/>
    <property type="evidence" value="ECO:0007669"/>
    <property type="project" value="TreeGrafter"/>
</dbReference>
<dbReference type="PANTHER" id="PTHR30136:SF24">
    <property type="entry name" value="HTH-TYPE TRANSCRIPTIONAL REPRESSOR ALLR"/>
    <property type="match status" value="1"/>
</dbReference>
<dbReference type="PROSITE" id="PS51077">
    <property type="entry name" value="HTH_ICLR"/>
    <property type="match status" value="1"/>
</dbReference>
<feature type="domain" description="HTH iclR-type" evidence="7">
    <location>
        <begin position="9"/>
        <end position="70"/>
    </location>
</feature>
<dbReference type="GO" id="GO:0006071">
    <property type="term" value="P:glycerol metabolic process"/>
    <property type="evidence" value="ECO:0007669"/>
    <property type="project" value="UniProtKB-KW"/>
</dbReference>
<keyword evidence="10" id="KW-1185">Reference proteome</keyword>
<evidence type="ECO:0000256" key="5">
    <source>
        <dbReference type="ARBA" id="ARBA00058938"/>
    </source>
</evidence>
<evidence type="ECO:0000313" key="10">
    <source>
        <dbReference type="Proteomes" id="UP000184363"/>
    </source>
</evidence>
<dbReference type="SMART" id="SM00346">
    <property type="entry name" value="HTH_ICLR"/>
    <property type="match status" value="1"/>
</dbReference>
<dbReference type="OrthoDB" id="9000968at2"/>
<evidence type="ECO:0000256" key="3">
    <source>
        <dbReference type="ARBA" id="ARBA00023125"/>
    </source>
</evidence>
<keyword evidence="2" id="KW-0805">Transcription regulation</keyword>
<dbReference type="Pfam" id="PF01614">
    <property type="entry name" value="IclR_C"/>
    <property type="match status" value="1"/>
</dbReference>
<dbReference type="InterPro" id="IPR036388">
    <property type="entry name" value="WH-like_DNA-bd_sf"/>
</dbReference>
<feature type="domain" description="IclR-ED" evidence="8">
    <location>
        <begin position="71"/>
        <end position="256"/>
    </location>
</feature>
<sequence>MNAPRPATVKSADRTIDLLELLAEEGALSFAEITRRLRAPRSSTHSLLATLVQRNWVRFDATSKNYELGVRAGLAGRAYLQSLDLPRIAHPHLEAIVQRVNETVQLGVLDELTVVYVDKVEGSQPLRLVSQIGARLPAYATGLGKVLLAGLPEDELKSRLRNYRLRRFTPRTIGTKRELLAVLDEVRNRGWAEDHGEYTEGVMCVAVPLRDHTREVVGAMSCTVPQSRIDSGETVKETLLEVLQGEANAISTELGFVGERPW</sequence>
<evidence type="ECO:0000256" key="1">
    <source>
        <dbReference type="ARBA" id="ARBA00022798"/>
    </source>
</evidence>
<gene>
    <name evidence="9" type="ORF">SAMN05443637_11532</name>
</gene>
<keyword evidence="4" id="KW-0804">Transcription</keyword>
<evidence type="ECO:0000259" key="7">
    <source>
        <dbReference type="PROSITE" id="PS51077"/>
    </source>
</evidence>
<evidence type="ECO:0000259" key="8">
    <source>
        <dbReference type="PROSITE" id="PS51078"/>
    </source>
</evidence>
<organism evidence="9 10">
    <name type="scientific">Pseudonocardia thermophila</name>
    <dbReference type="NCBI Taxonomy" id="1848"/>
    <lineage>
        <taxon>Bacteria</taxon>
        <taxon>Bacillati</taxon>
        <taxon>Actinomycetota</taxon>
        <taxon>Actinomycetes</taxon>
        <taxon>Pseudonocardiales</taxon>
        <taxon>Pseudonocardiaceae</taxon>
        <taxon>Pseudonocardia</taxon>
    </lineage>
</organism>
<evidence type="ECO:0000256" key="4">
    <source>
        <dbReference type="ARBA" id="ARBA00023163"/>
    </source>
</evidence>
<dbReference type="PROSITE" id="PS51078">
    <property type="entry name" value="ICLR_ED"/>
    <property type="match status" value="1"/>
</dbReference>
<dbReference type="InterPro" id="IPR005471">
    <property type="entry name" value="Tscrpt_reg_IclR_N"/>
</dbReference>
<dbReference type="Pfam" id="PF09339">
    <property type="entry name" value="HTH_IclR"/>
    <property type="match status" value="1"/>
</dbReference>
<dbReference type="SUPFAM" id="SSF46785">
    <property type="entry name" value="Winged helix' DNA-binding domain"/>
    <property type="match status" value="1"/>
</dbReference>
<evidence type="ECO:0000313" key="9">
    <source>
        <dbReference type="EMBL" id="SHK95557.1"/>
    </source>
</evidence>
<dbReference type="EMBL" id="FRAP01000015">
    <property type="protein sequence ID" value="SHK95557.1"/>
    <property type="molecule type" value="Genomic_DNA"/>
</dbReference>